<protein>
    <submittedName>
        <fullName evidence="1">Hydroxymyristoyl-ACP dehydratase</fullName>
    </submittedName>
</protein>
<proteinExistence type="predicted"/>
<keyword evidence="2" id="KW-1185">Reference proteome</keyword>
<gene>
    <name evidence="1" type="ORF">I6U48_15815</name>
</gene>
<evidence type="ECO:0000313" key="2">
    <source>
        <dbReference type="Proteomes" id="UP000694308"/>
    </source>
</evidence>
<comment type="caution">
    <text evidence="1">The sequence shown here is derived from an EMBL/GenBank/DDBJ whole genome shotgun (WGS) entry which is preliminary data.</text>
</comment>
<dbReference type="AlphaFoldDB" id="A0A949U146"/>
<dbReference type="EMBL" id="JAEEGC010000074">
    <property type="protein sequence ID" value="MBV7274364.1"/>
    <property type="molecule type" value="Genomic_DNA"/>
</dbReference>
<reference evidence="1" key="1">
    <citation type="submission" date="2020-12" db="EMBL/GenBank/DDBJ databases">
        <title>Clostridium thailandense sp. nov., a novel acetogenic bacterium isolated from peat land soil in Thailand.</title>
        <authorList>
            <person name="Chaikitkaew S."/>
            <person name="Birkeland N.K."/>
        </authorList>
    </citation>
    <scope>NUCLEOTIDE SEQUENCE</scope>
    <source>
        <strain evidence="1">PL3</strain>
    </source>
</reference>
<accession>A0A949U146</accession>
<evidence type="ECO:0000313" key="1">
    <source>
        <dbReference type="EMBL" id="MBV7274364.1"/>
    </source>
</evidence>
<name>A0A949U146_9CLOT</name>
<sequence>MNINCSERCIHEKNGKCTLNHVTPLSSFSSAEAACAYFIPKQSNKRTPS</sequence>
<dbReference type="Proteomes" id="UP000694308">
    <property type="component" value="Unassembled WGS sequence"/>
</dbReference>
<organism evidence="1 2">
    <name type="scientific">Clostridium thailandense</name>
    <dbReference type="NCBI Taxonomy" id="2794346"/>
    <lineage>
        <taxon>Bacteria</taxon>
        <taxon>Bacillati</taxon>
        <taxon>Bacillota</taxon>
        <taxon>Clostridia</taxon>
        <taxon>Eubacteriales</taxon>
        <taxon>Clostridiaceae</taxon>
        <taxon>Clostridium</taxon>
    </lineage>
</organism>